<protein>
    <recommendedName>
        <fullName evidence="10">Ammonium transporter AmtB-like domain-containing protein</fullName>
    </recommendedName>
</protein>
<dbReference type="Proteomes" id="UP000681722">
    <property type="component" value="Unassembled WGS sequence"/>
</dbReference>
<feature type="domain" description="Ammonium transporter AmtB-like" evidence="10">
    <location>
        <begin position="10"/>
        <end position="412"/>
    </location>
</feature>
<feature type="non-terminal residue" evidence="11">
    <location>
        <position position="1"/>
    </location>
</feature>
<feature type="transmembrane region" description="Helical" evidence="9">
    <location>
        <begin position="227"/>
        <end position="248"/>
    </location>
</feature>
<dbReference type="PANTHER" id="PTHR12444:SF8">
    <property type="entry name" value="PROTEIN EFR3 HOMOLOG CMP44E"/>
    <property type="match status" value="1"/>
</dbReference>
<evidence type="ECO:0000256" key="1">
    <source>
        <dbReference type="ARBA" id="ARBA00004141"/>
    </source>
</evidence>
<dbReference type="InterPro" id="IPR016024">
    <property type="entry name" value="ARM-type_fold"/>
</dbReference>
<feature type="transmembrane region" description="Helical" evidence="9">
    <location>
        <begin position="12"/>
        <end position="30"/>
    </location>
</feature>
<dbReference type="Gene3D" id="1.25.10.10">
    <property type="entry name" value="Leucine-rich Repeat Variant"/>
    <property type="match status" value="1"/>
</dbReference>
<dbReference type="InterPro" id="IPR001905">
    <property type="entry name" value="Ammonium_transpt"/>
</dbReference>
<keyword evidence="13" id="KW-1185">Reference proteome</keyword>
<keyword evidence="7 9" id="KW-0472">Membrane</keyword>
<accession>A0A814CYW5</accession>
<feature type="transmembrane region" description="Helical" evidence="9">
    <location>
        <begin position="168"/>
        <end position="185"/>
    </location>
</feature>
<evidence type="ECO:0000259" key="10">
    <source>
        <dbReference type="Pfam" id="PF00909"/>
    </source>
</evidence>
<dbReference type="PANTHER" id="PTHR12444">
    <property type="entry name" value="PROTEIN EFR3 HOMOLOG CMP44E"/>
    <property type="match status" value="1"/>
</dbReference>
<dbReference type="SUPFAM" id="SSF111352">
    <property type="entry name" value="Ammonium transporter"/>
    <property type="match status" value="1"/>
</dbReference>
<feature type="transmembrane region" description="Helical" evidence="9">
    <location>
        <begin position="282"/>
        <end position="301"/>
    </location>
</feature>
<keyword evidence="4" id="KW-0813">Transport</keyword>
<comment type="similarity">
    <text evidence="3">Belongs to the EFR3 family.</text>
</comment>
<feature type="transmembrane region" description="Helical" evidence="9">
    <location>
        <begin position="361"/>
        <end position="385"/>
    </location>
</feature>
<evidence type="ECO:0000313" key="11">
    <source>
        <dbReference type="EMBL" id="CAF0946545.1"/>
    </source>
</evidence>
<dbReference type="Pfam" id="PF21052">
    <property type="entry name" value="EFR3_ARM"/>
    <property type="match status" value="1"/>
</dbReference>
<dbReference type="Pfam" id="PF00909">
    <property type="entry name" value="Ammonium_transp"/>
    <property type="match status" value="1"/>
</dbReference>
<dbReference type="SUPFAM" id="SSF48371">
    <property type="entry name" value="ARM repeat"/>
    <property type="match status" value="1"/>
</dbReference>
<gene>
    <name evidence="11" type="ORF">GPM918_LOCUS11005</name>
    <name evidence="12" type="ORF">SRO942_LOCUS11006</name>
</gene>
<comment type="caution">
    <text evidence="11">The sequence shown here is derived from an EMBL/GenBank/DDBJ whole genome shotgun (WGS) entry which is preliminary data.</text>
</comment>
<dbReference type="EMBL" id="CAJNOQ010002234">
    <property type="protein sequence ID" value="CAF0946545.1"/>
    <property type="molecule type" value="Genomic_DNA"/>
</dbReference>
<dbReference type="GO" id="GO:0008519">
    <property type="term" value="F:ammonium channel activity"/>
    <property type="evidence" value="ECO:0007669"/>
    <property type="project" value="InterPro"/>
</dbReference>
<dbReference type="GO" id="GO:0072659">
    <property type="term" value="P:protein localization to plasma membrane"/>
    <property type="evidence" value="ECO:0007669"/>
    <property type="project" value="TreeGrafter"/>
</dbReference>
<evidence type="ECO:0000313" key="13">
    <source>
        <dbReference type="Proteomes" id="UP000663829"/>
    </source>
</evidence>
<dbReference type="InterPro" id="IPR011989">
    <property type="entry name" value="ARM-like"/>
</dbReference>
<feature type="transmembrane region" description="Helical" evidence="9">
    <location>
        <begin position="98"/>
        <end position="121"/>
    </location>
</feature>
<evidence type="ECO:0000256" key="9">
    <source>
        <dbReference type="SAM" id="Phobius"/>
    </source>
</evidence>
<proteinExistence type="inferred from homology"/>
<evidence type="ECO:0000256" key="4">
    <source>
        <dbReference type="ARBA" id="ARBA00022448"/>
    </source>
</evidence>
<dbReference type="AlphaFoldDB" id="A0A814CYW5"/>
<feature type="transmembrane region" description="Helical" evidence="9">
    <location>
        <begin position="260"/>
        <end position="276"/>
    </location>
</feature>
<dbReference type="Proteomes" id="UP000663829">
    <property type="component" value="Unassembled WGS sequence"/>
</dbReference>
<dbReference type="GO" id="GO:0005886">
    <property type="term" value="C:plasma membrane"/>
    <property type="evidence" value="ECO:0007669"/>
    <property type="project" value="TreeGrafter"/>
</dbReference>
<dbReference type="InterPro" id="IPR051851">
    <property type="entry name" value="EFR3_Homologs"/>
</dbReference>
<reference evidence="11" key="1">
    <citation type="submission" date="2021-02" db="EMBL/GenBank/DDBJ databases">
        <authorList>
            <person name="Nowell W R."/>
        </authorList>
    </citation>
    <scope>NUCLEOTIDE SEQUENCE</scope>
</reference>
<dbReference type="EMBL" id="CAJOBC010002234">
    <property type="protein sequence ID" value="CAF3722673.1"/>
    <property type="molecule type" value="Genomic_DNA"/>
</dbReference>
<dbReference type="NCBIfam" id="TIGR00836">
    <property type="entry name" value="amt"/>
    <property type="match status" value="1"/>
</dbReference>
<feature type="transmembrane region" description="Helical" evidence="9">
    <location>
        <begin position="128"/>
        <end position="148"/>
    </location>
</feature>
<evidence type="ECO:0000256" key="2">
    <source>
        <dbReference type="ARBA" id="ARBA00005887"/>
    </source>
</evidence>
<dbReference type="PROSITE" id="PS01219">
    <property type="entry name" value="AMMONIUM_TRANSP"/>
    <property type="match status" value="1"/>
</dbReference>
<evidence type="ECO:0000256" key="5">
    <source>
        <dbReference type="ARBA" id="ARBA00022692"/>
    </source>
</evidence>
<evidence type="ECO:0000256" key="8">
    <source>
        <dbReference type="ARBA" id="ARBA00023177"/>
    </source>
</evidence>
<keyword evidence="6 9" id="KW-1133">Transmembrane helix</keyword>
<dbReference type="InterPro" id="IPR018047">
    <property type="entry name" value="Ammonium_transpt_CS"/>
</dbReference>
<feature type="transmembrane region" description="Helical" evidence="9">
    <location>
        <begin position="197"/>
        <end position="215"/>
    </location>
</feature>
<feature type="transmembrane region" description="Helical" evidence="9">
    <location>
        <begin position="42"/>
        <end position="61"/>
    </location>
</feature>
<sequence>SLYLSGDISWTLVSTAFVWFMVPGIGFFYSGMSKPKNALTLLWRRLMTVAVVSFEWFFWGYSLSFSKTGSKFIGNLDNFALMGVLNGPCVGSGKVPDIVFMIFQCMFACTSPCIAIGAVCGRGRMWPALIFMFVWSTLVYNPVAYWIWSQNGWASVLGVYDFAGGIPVHTISGTAALVYSFFLGPRNAINSNHKSDNIAHIVLGTTLSWFGWFGFNGGSTLSANARAGMACTVTNLAASVAGVTWCMLDYYLLNKNERKFTTFGFCMGSMAGLVVITPASGFVGAPASILIGSLAAVCVYFGRKMKTLLKIDDPFDIFAQHAIGGLMGTLLTGIFAQKSIAALDGTSVINGGWLDRNWLQLAYQFAFCVSGFGWSLVITFLILFVMNKIFVLRVDEQIEYVGIDVEEFGEFTNDYVEFERDLSLRHTSSPPQFIQQHPPPVVNNDYSLNNCSTMSEYCNNCYCCGYYCVPRYKRLVNNVFPQNPQAGLDKNNLERLRFYAVVKPEKLDKSFRYMAEKVARYLRHNNRQYVILGVKAMNDTMKSCYQQLNSFVDHYLDALRLVLEEKNDLELTEHAVLSFESFCEIREEAPNYQRNYEFFVDRFTELCHNNDEQNKTKFRCLGLRGHHALIRKTANDELQNDVWRHMDKIVPSIIYNMNVKNSRPQDDLSQSVTPDQVELVEKNDPSILAENVLRDLFCRAHLNNITACVQPILTHLDNHMKWIPVDFSKYILAEIMRSIKHHNGYLVIELLLVHLEKHLERQETADIKTSIMNVIQDCMVFAAANTGAGSTMFTGIARLLKFLKKSFQIECERTPPSSTEEQKFQTAVINGIGNFAQNLPDFQMMEIMQFIITSLPTLNQERHETPDSRNANLKLQLLLLKTVQKVAATYQLTHRRETSTQTTFPHQLFDPLLKMMSSPEPEVRLIVIEILQSLVDRRRYSDKLQKIKLPKDISQLELPTETKSNRLFDIAFMKKFGRQFLSQLYNCILHENNSVDIFHAIYCLMNLVTLEAGDKDSTIIKMSEPSSPTSQETKLPILNQNCIHALIAAYFNLMSKLNGITQFYHHVDENLYVFLGCSCS</sequence>
<comment type="similarity">
    <text evidence="2">Belongs to the ammonia transporter channel (TC 1.A.11.2) family.</text>
</comment>
<evidence type="ECO:0000256" key="3">
    <source>
        <dbReference type="ARBA" id="ARBA00010216"/>
    </source>
</evidence>
<dbReference type="OrthoDB" id="19232at2759"/>
<dbReference type="InterPro" id="IPR029020">
    <property type="entry name" value="Ammonium/urea_transptr"/>
</dbReference>
<keyword evidence="8" id="KW-0924">Ammonia transport</keyword>
<dbReference type="InterPro" id="IPR024041">
    <property type="entry name" value="NH4_transpt_AmtB-like_dom"/>
</dbReference>
<evidence type="ECO:0000313" key="12">
    <source>
        <dbReference type="EMBL" id="CAF3722673.1"/>
    </source>
</evidence>
<comment type="subcellular location">
    <subcellularLocation>
        <location evidence="1">Membrane</location>
        <topology evidence="1">Multi-pass membrane protein</topology>
    </subcellularLocation>
</comment>
<organism evidence="11 13">
    <name type="scientific">Didymodactylos carnosus</name>
    <dbReference type="NCBI Taxonomy" id="1234261"/>
    <lineage>
        <taxon>Eukaryota</taxon>
        <taxon>Metazoa</taxon>
        <taxon>Spiralia</taxon>
        <taxon>Gnathifera</taxon>
        <taxon>Rotifera</taxon>
        <taxon>Eurotatoria</taxon>
        <taxon>Bdelloidea</taxon>
        <taxon>Philodinida</taxon>
        <taxon>Philodinidae</taxon>
        <taxon>Didymodactylos</taxon>
    </lineage>
</organism>
<evidence type="ECO:0000256" key="7">
    <source>
        <dbReference type="ARBA" id="ARBA00023136"/>
    </source>
</evidence>
<dbReference type="Gene3D" id="1.10.3430.10">
    <property type="entry name" value="Ammonium transporter AmtB like domains"/>
    <property type="match status" value="1"/>
</dbReference>
<evidence type="ECO:0000256" key="6">
    <source>
        <dbReference type="ARBA" id="ARBA00022989"/>
    </source>
</evidence>
<keyword evidence="5 9" id="KW-0812">Transmembrane</keyword>
<dbReference type="InterPro" id="IPR049152">
    <property type="entry name" value="EFR3-like_ARM"/>
</dbReference>
<name>A0A814CYW5_9BILA</name>